<evidence type="ECO:0008006" key="2">
    <source>
        <dbReference type="Google" id="ProtNLM"/>
    </source>
</evidence>
<proteinExistence type="predicted"/>
<organism evidence="1">
    <name type="scientific">marine sediment metagenome</name>
    <dbReference type="NCBI Taxonomy" id="412755"/>
    <lineage>
        <taxon>unclassified sequences</taxon>
        <taxon>metagenomes</taxon>
        <taxon>ecological metagenomes</taxon>
    </lineage>
</organism>
<dbReference type="Pfam" id="PF01547">
    <property type="entry name" value="SBP_bac_1"/>
    <property type="match status" value="1"/>
</dbReference>
<dbReference type="InterPro" id="IPR050490">
    <property type="entry name" value="Bact_solute-bd_prot1"/>
</dbReference>
<reference evidence="1" key="1">
    <citation type="journal article" date="2014" name="Front. Microbiol.">
        <title>High frequency of phylogenetically diverse reductive dehalogenase-homologous genes in deep subseafloor sedimentary metagenomes.</title>
        <authorList>
            <person name="Kawai M."/>
            <person name="Futagami T."/>
            <person name="Toyoda A."/>
            <person name="Takaki Y."/>
            <person name="Nishi S."/>
            <person name="Hori S."/>
            <person name="Arai W."/>
            <person name="Tsubouchi T."/>
            <person name="Morono Y."/>
            <person name="Uchiyama I."/>
            <person name="Ito T."/>
            <person name="Fujiyama A."/>
            <person name="Inagaki F."/>
            <person name="Takami H."/>
        </authorList>
    </citation>
    <scope>NUCLEOTIDE SEQUENCE</scope>
    <source>
        <strain evidence="1">Expedition CK06-06</strain>
    </source>
</reference>
<protein>
    <recommendedName>
        <fullName evidence="2">Extracellular solute-binding protein</fullName>
    </recommendedName>
</protein>
<gene>
    <name evidence="1" type="ORF">S12H4_53556</name>
</gene>
<dbReference type="InterPro" id="IPR006059">
    <property type="entry name" value="SBP"/>
</dbReference>
<evidence type="ECO:0000313" key="1">
    <source>
        <dbReference type="EMBL" id="GAJ03504.1"/>
    </source>
</evidence>
<dbReference type="AlphaFoldDB" id="X1TE25"/>
<sequence>MGPAEAALYAAEGLLTPLDEYIVEAGLDELIAPLALDLGMVEGKIYSIPKTFESMGIIYNKSLFDEYGWEPATNRQEFVALMEEIKAEGILPVVAGNFEWRPTNEWFVTVYLNHYAGPENVYKALTGQLAWDAPIFVEAIEMFKQDFLHYWTEQADYPVLTFPDVMIQLATREAAMTVVGSWGFGWLADPTYWPSDDQWGWAPFPSLRQGVEYPSV</sequence>
<dbReference type="PANTHER" id="PTHR43649">
    <property type="entry name" value="ARABINOSE-BINDING PROTEIN-RELATED"/>
    <property type="match status" value="1"/>
</dbReference>
<name>X1TE25_9ZZZZ</name>
<dbReference type="SUPFAM" id="SSF53850">
    <property type="entry name" value="Periplasmic binding protein-like II"/>
    <property type="match status" value="1"/>
</dbReference>
<dbReference type="EMBL" id="BARW01034114">
    <property type="protein sequence ID" value="GAJ03504.1"/>
    <property type="molecule type" value="Genomic_DNA"/>
</dbReference>
<feature type="non-terminal residue" evidence="1">
    <location>
        <position position="216"/>
    </location>
</feature>
<dbReference type="Gene3D" id="3.40.190.10">
    <property type="entry name" value="Periplasmic binding protein-like II"/>
    <property type="match status" value="2"/>
</dbReference>
<comment type="caution">
    <text evidence="1">The sequence shown here is derived from an EMBL/GenBank/DDBJ whole genome shotgun (WGS) entry which is preliminary data.</text>
</comment>
<accession>X1TE25</accession>